<feature type="domain" description="Glutamyl/glutaminyl-tRNA synthetase class Ib catalytic" evidence="7">
    <location>
        <begin position="2"/>
        <end position="123"/>
    </location>
</feature>
<dbReference type="InterPro" id="IPR050132">
    <property type="entry name" value="Gln/Glu-tRNA_Ligase"/>
</dbReference>
<accession>A0A4P9YDV8</accession>
<dbReference type="Pfam" id="PF00749">
    <property type="entry name" value="tRNA-synt_1c"/>
    <property type="match status" value="1"/>
</dbReference>
<sequence length="124" mass="14814">MYPTYDFACPILDSVEGVTHALRTNEYHGRNDQYYLFIEKLGIRKQLIWDYSRVDFEFTLLSKRKLQWFADQKKVEGWHDPPFPTVRGIRRRGMTIDALKDYILKQGASTNTLLLKWDKIWVIN</sequence>
<dbReference type="GO" id="GO:0005829">
    <property type="term" value="C:cytosol"/>
    <property type="evidence" value="ECO:0007669"/>
    <property type="project" value="TreeGrafter"/>
</dbReference>
<dbReference type="GO" id="GO:0004818">
    <property type="term" value="F:glutamate-tRNA ligase activity"/>
    <property type="evidence" value="ECO:0007669"/>
    <property type="project" value="TreeGrafter"/>
</dbReference>
<dbReference type="InterPro" id="IPR020058">
    <property type="entry name" value="Glu/Gln-tRNA-synth_Ib_cat-dom"/>
</dbReference>
<comment type="similarity">
    <text evidence="6">Belongs to the class-I aminoacyl-tRNA synthetase family.</text>
</comment>
<dbReference type="Proteomes" id="UP000281549">
    <property type="component" value="Unassembled WGS sequence"/>
</dbReference>
<name>A0A4P9YDV8_ROZAC</name>
<proteinExistence type="inferred from homology"/>
<evidence type="ECO:0000313" key="9">
    <source>
        <dbReference type="EMBL" id="RKP17344.1"/>
    </source>
</evidence>
<evidence type="ECO:0000313" key="10">
    <source>
        <dbReference type="Proteomes" id="UP000281549"/>
    </source>
</evidence>
<dbReference type="GO" id="GO:0005524">
    <property type="term" value="F:ATP binding"/>
    <property type="evidence" value="ECO:0007669"/>
    <property type="project" value="UniProtKB-KW"/>
</dbReference>
<dbReference type="PANTHER" id="PTHR43097:SF5">
    <property type="entry name" value="GLUTAMATE--TRNA LIGASE"/>
    <property type="match status" value="1"/>
</dbReference>
<evidence type="ECO:0000256" key="2">
    <source>
        <dbReference type="ARBA" id="ARBA00022741"/>
    </source>
</evidence>
<evidence type="ECO:0000256" key="6">
    <source>
        <dbReference type="RuleBase" id="RU363037"/>
    </source>
</evidence>
<evidence type="ECO:0000313" key="8">
    <source>
        <dbReference type="EMBL" id="RKP16839.1"/>
    </source>
</evidence>
<dbReference type="PANTHER" id="PTHR43097">
    <property type="entry name" value="GLUTAMINE-TRNA LIGASE"/>
    <property type="match status" value="1"/>
</dbReference>
<organism evidence="9 10">
    <name type="scientific">Rozella allomycis (strain CSF55)</name>
    <dbReference type="NCBI Taxonomy" id="988480"/>
    <lineage>
        <taxon>Eukaryota</taxon>
        <taxon>Fungi</taxon>
        <taxon>Fungi incertae sedis</taxon>
        <taxon>Cryptomycota</taxon>
        <taxon>Cryptomycota incertae sedis</taxon>
        <taxon>Rozella</taxon>
    </lineage>
</organism>
<dbReference type="EMBL" id="ML005889">
    <property type="protein sequence ID" value="RKP17344.1"/>
    <property type="molecule type" value="Genomic_DNA"/>
</dbReference>
<keyword evidence="3 6" id="KW-0067">ATP-binding</keyword>
<evidence type="ECO:0000256" key="4">
    <source>
        <dbReference type="ARBA" id="ARBA00022917"/>
    </source>
</evidence>
<dbReference type="GO" id="GO:0016740">
    <property type="term" value="F:transferase activity"/>
    <property type="evidence" value="ECO:0007669"/>
    <property type="project" value="UniProtKB-KW"/>
</dbReference>
<dbReference type="EMBL" id="ML006204">
    <property type="protein sequence ID" value="RKP16839.1"/>
    <property type="molecule type" value="Genomic_DNA"/>
</dbReference>
<evidence type="ECO:0000259" key="7">
    <source>
        <dbReference type="Pfam" id="PF00749"/>
    </source>
</evidence>
<evidence type="ECO:0000256" key="3">
    <source>
        <dbReference type="ARBA" id="ARBA00022840"/>
    </source>
</evidence>
<dbReference type="SUPFAM" id="SSF52374">
    <property type="entry name" value="Nucleotidylyl transferase"/>
    <property type="match status" value="1"/>
</dbReference>
<feature type="non-terminal residue" evidence="9">
    <location>
        <position position="124"/>
    </location>
</feature>
<dbReference type="GO" id="GO:0017102">
    <property type="term" value="C:methionyl glutamyl tRNA synthetase complex"/>
    <property type="evidence" value="ECO:0007669"/>
    <property type="project" value="TreeGrafter"/>
</dbReference>
<keyword evidence="4 6" id="KW-0648">Protein biosynthesis</keyword>
<dbReference type="InterPro" id="IPR014729">
    <property type="entry name" value="Rossmann-like_a/b/a_fold"/>
</dbReference>
<keyword evidence="1 6" id="KW-0436">Ligase</keyword>
<evidence type="ECO:0000256" key="5">
    <source>
        <dbReference type="ARBA" id="ARBA00023146"/>
    </source>
</evidence>
<gene>
    <name evidence="9" type="ORF">ROZALSC1DRAFT_24301</name>
    <name evidence="8" type="ORF">ROZALSC1DRAFT_24837</name>
</gene>
<reference evidence="9" key="2">
    <citation type="submission" date="2018-08" db="EMBL/GenBank/DDBJ databases">
        <title>Leveraging single-cell genomics to expand the Fungal Tree of Life.</title>
        <authorList>
            <consortium name="DOE Joint Genome Institute"/>
            <person name="Ahrendt S.R."/>
            <person name="Quandt C.A."/>
            <person name="Ciobanu D."/>
            <person name="Clum A."/>
            <person name="Salamov A."/>
            <person name="Andreopoulos B."/>
            <person name="Cheng J.-F."/>
            <person name="Woyke T."/>
            <person name="Pelin A."/>
            <person name="Henrissat B."/>
            <person name="Reynolds N."/>
            <person name="Benny G.L."/>
            <person name="Smith M.E."/>
            <person name="James T.Y."/>
            <person name="Grigoriev I.V."/>
        </authorList>
    </citation>
    <scope>NUCLEOTIDE SEQUENCE</scope>
    <source>
        <strain evidence="9">CSF55</strain>
    </source>
</reference>
<keyword evidence="5 6" id="KW-0030">Aminoacyl-tRNA synthetase</keyword>
<keyword evidence="2 6" id="KW-0547">Nucleotide-binding</keyword>
<dbReference type="AlphaFoldDB" id="A0A4P9YDV8"/>
<dbReference type="Gene3D" id="3.40.50.620">
    <property type="entry name" value="HUPs"/>
    <property type="match status" value="1"/>
</dbReference>
<protein>
    <submittedName>
        <fullName evidence="9">Nucleotidylyl transferase</fullName>
    </submittedName>
</protein>
<evidence type="ECO:0000256" key="1">
    <source>
        <dbReference type="ARBA" id="ARBA00022598"/>
    </source>
</evidence>
<dbReference type="GO" id="GO:0006424">
    <property type="term" value="P:glutamyl-tRNA aminoacylation"/>
    <property type="evidence" value="ECO:0007669"/>
    <property type="project" value="TreeGrafter"/>
</dbReference>
<reference evidence="10" key="1">
    <citation type="journal article" date="2018" name="Nat. Microbiol.">
        <title>Leveraging single-cell genomics to expand the fungal tree of life.</title>
        <authorList>
            <person name="Ahrendt S.R."/>
            <person name="Quandt C.A."/>
            <person name="Ciobanu D."/>
            <person name="Clum A."/>
            <person name="Salamov A."/>
            <person name="Andreopoulos B."/>
            <person name="Cheng J.F."/>
            <person name="Woyke T."/>
            <person name="Pelin A."/>
            <person name="Henrissat B."/>
            <person name="Reynolds N.K."/>
            <person name="Benny G.L."/>
            <person name="Smith M.E."/>
            <person name="James T.Y."/>
            <person name="Grigoriev I.V."/>
        </authorList>
    </citation>
    <scope>NUCLEOTIDE SEQUENCE [LARGE SCALE GENOMIC DNA]</scope>
    <source>
        <strain evidence="10">CSF55</strain>
    </source>
</reference>
<keyword evidence="9" id="KW-0808">Transferase</keyword>